<sequence>MNPQQSVTPVDYLRAVRQRWRLVLLVVALCAGTALGVSLSSEKQYDATAQLLLRGQEPADALFDPGGSAGARDPERALNTEVQLIKIGPTAHLVRRELGLGRTTDELLEQVEVTTSSTSDIVDLQVRDPNPMMAARIANALADAYVQFRVESARERYREAADLAQRQLLALSGPDRRTPEGLELQARRRDLLIAAGLQTGGATVVRRASIPVSAARPRPKLAAAIGIVLGFLLGIAAALALNLIDRRLKDEHQVEQFFGLPILAAIPRPLRRAAAFDDPAQREAYGLLAANLRSAEVGKESSVIMITSPSPADGKTSVTIGAARAYARLGLSVIVIEADLRRPAFGRYTDVSFSAGVTGVLAGGSLANELLWLDADTLLPSEGTDGAIGVLPAGDVPDNPQRTLSDPRMRLVIEIARSMADVVLIDSAPLGTVNDATVLAPLVEAIALVARINQTTRDAARRAMRTVANLDANALGVVVTDAGGGARHEYYAPVPARGAAATPGGSRRAATPTEASTRP</sequence>
<protein>
    <submittedName>
        <fullName evidence="5">Capsular polysaccharide synthesis enzyme CpsD, exopolysaccharide synthesis</fullName>
    </submittedName>
</protein>
<evidence type="ECO:0000256" key="4">
    <source>
        <dbReference type="SAM" id="Phobius"/>
    </source>
</evidence>
<organism evidence="5">
    <name type="scientific">uncultured Solirubrobacteraceae bacterium</name>
    <dbReference type="NCBI Taxonomy" id="1162706"/>
    <lineage>
        <taxon>Bacteria</taxon>
        <taxon>Bacillati</taxon>
        <taxon>Actinomycetota</taxon>
        <taxon>Thermoleophilia</taxon>
        <taxon>Solirubrobacterales</taxon>
        <taxon>Solirubrobacteraceae</taxon>
        <taxon>environmental samples</taxon>
    </lineage>
</organism>
<feature type="region of interest" description="Disordered" evidence="3">
    <location>
        <begin position="496"/>
        <end position="519"/>
    </location>
</feature>
<keyword evidence="4" id="KW-0472">Membrane</keyword>
<evidence type="ECO:0000256" key="3">
    <source>
        <dbReference type="SAM" id="MobiDB-lite"/>
    </source>
</evidence>
<evidence type="ECO:0000313" key="5">
    <source>
        <dbReference type="EMBL" id="CAA9501151.1"/>
    </source>
</evidence>
<name>A0A6J4SMX2_9ACTN</name>
<accession>A0A6J4SMX2</accession>
<reference evidence="5" key="1">
    <citation type="submission" date="2020-02" db="EMBL/GenBank/DDBJ databases">
        <authorList>
            <person name="Meier V. D."/>
        </authorList>
    </citation>
    <scope>NUCLEOTIDE SEQUENCE</scope>
    <source>
        <strain evidence="5">AVDCRST_MAG67</strain>
    </source>
</reference>
<dbReference type="InterPro" id="IPR005702">
    <property type="entry name" value="Wzc-like_C"/>
</dbReference>
<gene>
    <name evidence="5" type="ORF">AVDCRST_MAG67-2000</name>
</gene>
<keyword evidence="4" id="KW-1133">Transmembrane helix</keyword>
<proteinExistence type="predicted"/>
<keyword evidence="4" id="KW-0812">Transmembrane</keyword>
<dbReference type="InterPro" id="IPR050445">
    <property type="entry name" value="Bact_polysacc_biosynth/exp"/>
</dbReference>
<evidence type="ECO:0000256" key="2">
    <source>
        <dbReference type="ARBA" id="ARBA00022840"/>
    </source>
</evidence>
<dbReference type="SUPFAM" id="SSF52540">
    <property type="entry name" value="P-loop containing nucleoside triphosphate hydrolases"/>
    <property type="match status" value="1"/>
</dbReference>
<feature type="transmembrane region" description="Helical" evidence="4">
    <location>
        <begin position="221"/>
        <end position="244"/>
    </location>
</feature>
<dbReference type="PANTHER" id="PTHR32309">
    <property type="entry name" value="TYROSINE-PROTEIN KINASE"/>
    <property type="match status" value="1"/>
</dbReference>
<feature type="transmembrane region" description="Helical" evidence="4">
    <location>
        <begin position="20"/>
        <end position="39"/>
    </location>
</feature>
<dbReference type="EMBL" id="CADCVQ010000081">
    <property type="protein sequence ID" value="CAA9501151.1"/>
    <property type="molecule type" value="Genomic_DNA"/>
</dbReference>
<dbReference type="AlphaFoldDB" id="A0A6J4SMX2"/>
<dbReference type="PANTHER" id="PTHR32309:SF13">
    <property type="entry name" value="FERRIC ENTEROBACTIN TRANSPORT PROTEIN FEPE"/>
    <property type="match status" value="1"/>
</dbReference>
<keyword evidence="2" id="KW-0067">ATP-binding</keyword>
<dbReference type="CDD" id="cd05387">
    <property type="entry name" value="BY-kinase"/>
    <property type="match status" value="1"/>
</dbReference>
<dbReference type="Gene3D" id="3.40.50.300">
    <property type="entry name" value="P-loop containing nucleotide triphosphate hydrolases"/>
    <property type="match status" value="1"/>
</dbReference>
<evidence type="ECO:0000256" key="1">
    <source>
        <dbReference type="ARBA" id="ARBA00022741"/>
    </source>
</evidence>
<keyword evidence="1" id="KW-0547">Nucleotide-binding</keyword>
<dbReference type="InterPro" id="IPR027417">
    <property type="entry name" value="P-loop_NTPase"/>
</dbReference>